<dbReference type="CDD" id="cd23822">
    <property type="entry name" value="RWD_ScYIH1-like"/>
    <property type="match status" value="1"/>
</dbReference>
<dbReference type="Pfam" id="PF05773">
    <property type="entry name" value="RWD"/>
    <property type="match status" value="1"/>
</dbReference>
<dbReference type="OrthoDB" id="69641at2759"/>
<dbReference type="Proteomes" id="UP000030816">
    <property type="component" value="Unassembled WGS sequence"/>
</dbReference>
<evidence type="ECO:0000256" key="6">
    <source>
        <dbReference type="ARBA" id="ARBA00023016"/>
    </source>
</evidence>
<reference evidence="9 10" key="1">
    <citation type="journal article" date="2014" name="Proc. Natl. Acad. Sci. U.S.A.">
        <title>Trajectory and genomic determinants of fungal-pathogen speciation and host adaptation.</title>
        <authorList>
            <person name="Hu X."/>
            <person name="Xiao G."/>
            <person name="Zheng P."/>
            <person name="Shang Y."/>
            <person name="Su Y."/>
            <person name="Zhang X."/>
            <person name="Liu X."/>
            <person name="Zhan S."/>
            <person name="St Leger R.J."/>
            <person name="Wang C."/>
        </authorList>
    </citation>
    <scope>NUCLEOTIDE SEQUENCE [LARGE SCALE GENOMIC DNA]</scope>
    <source>
        <strain evidence="9 10">ARSEF 1941</strain>
    </source>
</reference>
<comment type="similarity">
    <text evidence="2">Belongs to the IMPACT family.</text>
</comment>
<dbReference type="STRING" id="1081103.A0A0B2X3K1"/>
<evidence type="ECO:0000256" key="7">
    <source>
        <dbReference type="SAM" id="MobiDB-lite"/>
    </source>
</evidence>
<dbReference type="RefSeq" id="XP_040681368.1">
    <property type="nucleotide sequence ID" value="XM_040821025.1"/>
</dbReference>
<feature type="compositionally biased region" description="Basic and acidic residues" evidence="7">
    <location>
        <begin position="123"/>
        <end position="136"/>
    </location>
</feature>
<keyword evidence="10" id="KW-1185">Reference proteome</keyword>
<evidence type="ECO:0000313" key="9">
    <source>
        <dbReference type="EMBL" id="KHO00303.1"/>
    </source>
</evidence>
<comment type="caution">
    <text evidence="9">The sequence shown here is derived from an EMBL/GenBank/DDBJ whole genome shotgun (WGS) entry which is preliminary data.</text>
</comment>
<dbReference type="GO" id="GO:0140469">
    <property type="term" value="P:GCN2-mediated signaling"/>
    <property type="evidence" value="ECO:0007669"/>
    <property type="project" value="TreeGrafter"/>
</dbReference>
<dbReference type="InterPro" id="IPR016135">
    <property type="entry name" value="UBQ-conjugating_enzyme/RWD"/>
</dbReference>
<sequence length="266" mass="28861">MSDELVDEAEAINAIYGDGSLVRTEDECASTYVLKLPGGASWLRIQFPEAYPAQPPAVLGTHHSSGGVRGAGARDVRLFREALSSVFHEGSECLFDAVEEFGRRAGERVPASEGREEEEEEDRTPGRPGDDVDAERFPAPEWTLSEAVVENKSTFVARVARASSPGEARSHVARLLAADKKVRLATHNVTAWRMRGGRGEQFQDCDDDGETAAGGRLLHLMRVMDVWGAVVVVSRWYGGVKLGPRRFSVINGVARDGMVRAGVAGR</sequence>
<feature type="region of interest" description="Disordered" evidence="7">
    <location>
        <begin position="105"/>
        <end position="136"/>
    </location>
</feature>
<dbReference type="HOGENOM" id="CLU_045276_0_1_1"/>
<dbReference type="EMBL" id="AZHE01000003">
    <property type="protein sequence ID" value="KHO00303.1"/>
    <property type="molecule type" value="Genomic_DNA"/>
</dbReference>
<dbReference type="InterPro" id="IPR020569">
    <property type="entry name" value="UPF0029_Impact_CS"/>
</dbReference>
<organism evidence="9 10">
    <name type="scientific">Metarhizium album (strain ARSEF 1941)</name>
    <dbReference type="NCBI Taxonomy" id="1081103"/>
    <lineage>
        <taxon>Eukaryota</taxon>
        <taxon>Fungi</taxon>
        <taxon>Dikarya</taxon>
        <taxon>Ascomycota</taxon>
        <taxon>Pezizomycotina</taxon>
        <taxon>Sordariomycetes</taxon>
        <taxon>Hypocreomycetidae</taxon>
        <taxon>Hypocreales</taxon>
        <taxon>Clavicipitaceae</taxon>
        <taxon>Metarhizium</taxon>
    </lineage>
</organism>
<name>A0A0B2X3K1_METAS</name>
<dbReference type="InterPro" id="IPR023582">
    <property type="entry name" value="Impact"/>
</dbReference>
<keyword evidence="4" id="KW-0678">Repressor</keyword>
<dbReference type="AlphaFoldDB" id="A0A0B2X3K1"/>
<proteinExistence type="inferred from homology"/>
<dbReference type="SUPFAM" id="SSF54211">
    <property type="entry name" value="Ribosomal protein S5 domain 2-like"/>
    <property type="match status" value="1"/>
</dbReference>
<dbReference type="InterPro" id="IPR036956">
    <property type="entry name" value="Impact_N_sf"/>
</dbReference>
<keyword evidence="6" id="KW-0346">Stress response</keyword>
<keyword evidence="5" id="KW-0810">Translation regulation</keyword>
<evidence type="ECO:0000256" key="1">
    <source>
        <dbReference type="ARBA" id="ARBA00004496"/>
    </source>
</evidence>
<dbReference type="SUPFAM" id="SSF54495">
    <property type="entry name" value="UBC-like"/>
    <property type="match status" value="1"/>
</dbReference>
<evidence type="ECO:0000256" key="4">
    <source>
        <dbReference type="ARBA" id="ARBA00022491"/>
    </source>
</evidence>
<evidence type="ECO:0000256" key="5">
    <source>
        <dbReference type="ARBA" id="ARBA00022845"/>
    </source>
</evidence>
<feature type="domain" description="RWD" evidence="8">
    <location>
        <begin position="7"/>
        <end position="108"/>
    </location>
</feature>
<evidence type="ECO:0000256" key="3">
    <source>
        <dbReference type="ARBA" id="ARBA00022490"/>
    </source>
</evidence>
<comment type="subcellular location">
    <subcellularLocation>
        <location evidence="1">Cytoplasm</location>
    </subcellularLocation>
</comment>
<dbReference type="PROSITE" id="PS00910">
    <property type="entry name" value="UPF0029"/>
    <property type="match status" value="1"/>
</dbReference>
<dbReference type="Pfam" id="PF01205">
    <property type="entry name" value="Impact_N"/>
    <property type="match status" value="1"/>
</dbReference>
<evidence type="ECO:0000256" key="2">
    <source>
        <dbReference type="ARBA" id="ARBA00007665"/>
    </source>
</evidence>
<accession>A0A0B2X3K1</accession>
<dbReference type="GO" id="GO:0005737">
    <property type="term" value="C:cytoplasm"/>
    <property type="evidence" value="ECO:0007669"/>
    <property type="project" value="UniProtKB-SubCell"/>
</dbReference>
<dbReference type="PROSITE" id="PS50908">
    <property type="entry name" value="RWD"/>
    <property type="match status" value="1"/>
</dbReference>
<dbReference type="Gene3D" id="3.30.230.30">
    <property type="entry name" value="Impact, N-terminal domain"/>
    <property type="match status" value="1"/>
</dbReference>
<dbReference type="InterPro" id="IPR006575">
    <property type="entry name" value="RWD_dom"/>
</dbReference>
<dbReference type="PANTHER" id="PTHR16301">
    <property type="entry name" value="IMPACT-RELATED"/>
    <property type="match status" value="1"/>
</dbReference>
<evidence type="ECO:0000313" key="10">
    <source>
        <dbReference type="Proteomes" id="UP000030816"/>
    </source>
</evidence>
<dbReference type="GeneID" id="63736681"/>
<evidence type="ECO:0000259" key="8">
    <source>
        <dbReference type="PROSITE" id="PS50908"/>
    </source>
</evidence>
<dbReference type="InterPro" id="IPR020568">
    <property type="entry name" value="Ribosomal_Su5_D2-typ_SF"/>
</dbReference>
<gene>
    <name evidence="9" type="ORF">MAM_02226</name>
</gene>
<dbReference type="InterPro" id="IPR001498">
    <property type="entry name" value="Impact_N"/>
</dbReference>
<dbReference type="PANTHER" id="PTHR16301:SF25">
    <property type="entry name" value="PROTEIN IMPACT"/>
    <property type="match status" value="1"/>
</dbReference>
<protein>
    <submittedName>
        <fullName evidence="9">Impact family protein</fullName>
    </submittedName>
</protein>
<keyword evidence="3" id="KW-0963">Cytoplasm</keyword>
<dbReference type="GO" id="GO:0006446">
    <property type="term" value="P:regulation of translational initiation"/>
    <property type="evidence" value="ECO:0007669"/>
    <property type="project" value="TreeGrafter"/>
</dbReference>